<keyword evidence="14" id="KW-0234">DNA repair</keyword>
<evidence type="ECO:0000256" key="11">
    <source>
        <dbReference type="ARBA" id="ARBA00022763"/>
    </source>
</evidence>
<dbReference type="InterPro" id="IPR002008">
    <property type="entry name" value="DNA_pol_X_beta-like"/>
</dbReference>
<dbReference type="Gene3D" id="3.30.210.10">
    <property type="entry name" value="DNA polymerase, thumb domain"/>
    <property type="match status" value="1"/>
</dbReference>
<dbReference type="Gene3D" id="1.10.150.20">
    <property type="entry name" value="5' to 3' exonuclease, C-terminal subdomain"/>
    <property type="match status" value="1"/>
</dbReference>
<comment type="similarity">
    <text evidence="3">Belongs to the DNA polymerase type-X family.</text>
</comment>
<evidence type="ECO:0000256" key="13">
    <source>
        <dbReference type="ARBA" id="ARBA00023125"/>
    </source>
</evidence>
<dbReference type="PRINTS" id="PR00869">
    <property type="entry name" value="DNAPOLX"/>
</dbReference>
<evidence type="ECO:0000313" key="22">
    <source>
        <dbReference type="Proteomes" id="UP000184300"/>
    </source>
</evidence>
<dbReference type="SUPFAM" id="SSF81301">
    <property type="entry name" value="Nucleotidyltransferase"/>
    <property type="match status" value="1"/>
</dbReference>
<feature type="domain" description="BRCT" evidence="20">
    <location>
        <begin position="136"/>
        <end position="232"/>
    </location>
</feature>
<feature type="compositionally biased region" description="Polar residues" evidence="19">
    <location>
        <begin position="74"/>
        <end position="86"/>
    </location>
</feature>
<keyword evidence="10" id="KW-0479">Metal-binding</keyword>
<keyword evidence="16" id="KW-0539">Nucleus</keyword>
<comment type="cofactor">
    <cofactor evidence="1">
        <name>Mn(2+)</name>
        <dbReference type="ChEBI" id="CHEBI:29035"/>
    </cofactor>
</comment>
<evidence type="ECO:0000256" key="3">
    <source>
        <dbReference type="ARBA" id="ARBA00008323"/>
    </source>
</evidence>
<feature type="compositionally biased region" description="Polar residues" evidence="19">
    <location>
        <begin position="269"/>
        <end position="290"/>
    </location>
</feature>
<feature type="region of interest" description="Disordered" evidence="19">
    <location>
        <begin position="252"/>
        <end position="361"/>
    </location>
</feature>
<gene>
    <name evidence="21" type="ORF">ASPGLDRAFT_48065</name>
</gene>
<evidence type="ECO:0000256" key="15">
    <source>
        <dbReference type="ARBA" id="ARBA00023239"/>
    </source>
</evidence>
<dbReference type="Gene3D" id="1.10.150.110">
    <property type="entry name" value="DNA polymerase beta, N-terminal domain-like"/>
    <property type="match status" value="1"/>
</dbReference>
<dbReference type="RefSeq" id="XP_022400212.1">
    <property type="nucleotide sequence ID" value="XM_022546818.1"/>
</dbReference>
<accession>A0A1L9VHY6</accession>
<dbReference type="Gene3D" id="3.40.50.10190">
    <property type="entry name" value="BRCT domain"/>
    <property type="match status" value="1"/>
</dbReference>
<organism evidence="21 22">
    <name type="scientific">Aspergillus glaucus CBS 516.65</name>
    <dbReference type="NCBI Taxonomy" id="1160497"/>
    <lineage>
        <taxon>Eukaryota</taxon>
        <taxon>Fungi</taxon>
        <taxon>Dikarya</taxon>
        <taxon>Ascomycota</taxon>
        <taxon>Pezizomycotina</taxon>
        <taxon>Eurotiomycetes</taxon>
        <taxon>Eurotiomycetidae</taxon>
        <taxon>Eurotiales</taxon>
        <taxon>Aspergillaceae</taxon>
        <taxon>Aspergillus</taxon>
        <taxon>Aspergillus subgen. Aspergillus</taxon>
    </lineage>
</organism>
<evidence type="ECO:0000256" key="8">
    <source>
        <dbReference type="ARBA" id="ARBA00022695"/>
    </source>
</evidence>
<proteinExistence type="inferred from homology"/>
<dbReference type="STRING" id="1160497.A0A1L9VHY6"/>
<dbReference type="FunFam" id="3.30.210.10:FF:000001">
    <property type="entry name" value="DNA polymerase lambda"/>
    <property type="match status" value="1"/>
</dbReference>
<evidence type="ECO:0000256" key="5">
    <source>
        <dbReference type="ARBA" id="ARBA00016513"/>
    </source>
</evidence>
<feature type="region of interest" description="Disordered" evidence="19">
    <location>
        <begin position="19"/>
        <end position="38"/>
    </location>
</feature>
<feature type="compositionally biased region" description="Basic and acidic residues" evidence="19">
    <location>
        <begin position="294"/>
        <end position="324"/>
    </location>
</feature>
<keyword evidence="13" id="KW-0238">DNA-binding</keyword>
<dbReference type="Proteomes" id="UP000184300">
    <property type="component" value="Unassembled WGS sequence"/>
</dbReference>
<dbReference type="Gene3D" id="3.30.460.10">
    <property type="entry name" value="Beta Polymerase, domain 2"/>
    <property type="match status" value="1"/>
</dbReference>
<dbReference type="PANTHER" id="PTHR11276">
    <property type="entry name" value="DNA POLYMERASE TYPE-X FAMILY MEMBER"/>
    <property type="match status" value="1"/>
</dbReference>
<name>A0A1L9VHY6_ASPGL</name>
<keyword evidence="22" id="KW-1185">Reference proteome</keyword>
<dbReference type="PROSITE" id="PS00522">
    <property type="entry name" value="DNA_POLYMERASE_X"/>
    <property type="match status" value="1"/>
</dbReference>
<evidence type="ECO:0000256" key="2">
    <source>
        <dbReference type="ARBA" id="ARBA00004123"/>
    </source>
</evidence>
<dbReference type="InterPro" id="IPR028207">
    <property type="entry name" value="DNA_pol_B_palm_palm"/>
</dbReference>
<dbReference type="InterPro" id="IPR001357">
    <property type="entry name" value="BRCT_dom"/>
</dbReference>
<reference evidence="22" key="1">
    <citation type="journal article" date="2017" name="Genome Biol.">
        <title>Comparative genomics reveals high biological diversity and specific adaptations in the industrially and medically important fungal genus Aspergillus.</title>
        <authorList>
            <person name="de Vries R.P."/>
            <person name="Riley R."/>
            <person name="Wiebenga A."/>
            <person name="Aguilar-Osorio G."/>
            <person name="Amillis S."/>
            <person name="Uchima C.A."/>
            <person name="Anderluh G."/>
            <person name="Asadollahi M."/>
            <person name="Askin M."/>
            <person name="Barry K."/>
            <person name="Battaglia E."/>
            <person name="Bayram O."/>
            <person name="Benocci T."/>
            <person name="Braus-Stromeyer S.A."/>
            <person name="Caldana C."/>
            <person name="Canovas D."/>
            <person name="Cerqueira G.C."/>
            <person name="Chen F."/>
            <person name="Chen W."/>
            <person name="Choi C."/>
            <person name="Clum A."/>
            <person name="Dos Santos R.A."/>
            <person name="Damasio A.R."/>
            <person name="Diallinas G."/>
            <person name="Emri T."/>
            <person name="Fekete E."/>
            <person name="Flipphi M."/>
            <person name="Freyberg S."/>
            <person name="Gallo A."/>
            <person name="Gournas C."/>
            <person name="Habgood R."/>
            <person name="Hainaut M."/>
            <person name="Harispe M.L."/>
            <person name="Henrissat B."/>
            <person name="Hilden K.S."/>
            <person name="Hope R."/>
            <person name="Hossain A."/>
            <person name="Karabika E."/>
            <person name="Karaffa L."/>
            <person name="Karanyi Z."/>
            <person name="Krasevec N."/>
            <person name="Kuo A."/>
            <person name="Kusch H."/>
            <person name="LaButti K."/>
            <person name="Lagendijk E.L."/>
            <person name="Lapidus A."/>
            <person name="Levasseur A."/>
            <person name="Lindquist E."/>
            <person name="Lipzen A."/>
            <person name="Logrieco A.F."/>
            <person name="MacCabe A."/>
            <person name="Maekelae M.R."/>
            <person name="Malavazi I."/>
            <person name="Melin P."/>
            <person name="Meyer V."/>
            <person name="Mielnichuk N."/>
            <person name="Miskei M."/>
            <person name="Molnar A.P."/>
            <person name="Mule G."/>
            <person name="Ngan C.Y."/>
            <person name="Orejas M."/>
            <person name="Orosz E."/>
            <person name="Ouedraogo J.P."/>
            <person name="Overkamp K.M."/>
            <person name="Park H.-S."/>
            <person name="Perrone G."/>
            <person name="Piumi F."/>
            <person name="Punt P.J."/>
            <person name="Ram A.F."/>
            <person name="Ramon A."/>
            <person name="Rauscher S."/>
            <person name="Record E."/>
            <person name="Riano-Pachon D.M."/>
            <person name="Robert V."/>
            <person name="Roehrig J."/>
            <person name="Ruller R."/>
            <person name="Salamov A."/>
            <person name="Salih N.S."/>
            <person name="Samson R.A."/>
            <person name="Sandor E."/>
            <person name="Sanguinetti M."/>
            <person name="Schuetze T."/>
            <person name="Sepcic K."/>
            <person name="Shelest E."/>
            <person name="Sherlock G."/>
            <person name="Sophianopoulou V."/>
            <person name="Squina F.M."/>
            <person name="Sun H."/>
            <person name="Susca A."/>
            <person name="Todd R.B."/>
            <person name="Tsang A."/>
            <person name="Unkles S.E."/>
            <person name="van de Wiele N."/>
            <person name="van Rossen-Uffink D."/>
            <person name="Oliveira J.V."/>
            <person name="Vesth T.C."/>
            <person name="Visser J."/>
            <person name="Yu J.-H."/>
            <person name="Zhou M."/>
            <person name="Andersen M.R."/>
            <person name="Archer D.B."/>
            <person name="Baker S.E."/>
            <person name="Benoit I."/>
            <person name="Brakhage A.A."/>
            <person name="Braus G.H."/>
            <person name="Fischer R."/>
            <person name="Frisvad J.C."/>
            <person name="Goldman G.H."/>
            <person name="Houbraken J."/>
            <person name="Oakley B."/>
            <person name="Pocsi I."/>
            <person name="Scazzocchio C."/>
            <person name="Seiboth B."/>
            <person name="vanKuyk P.A."/>
            <person name="Wortman J."/>
            <person name="Dyer P.S."/>
            <person name="Grigoriev I.V."/>
        </authorList>
    </citation>
    <scope>NUCLEOTIDE SEQUENCE [LARGE SCALE GENOMIC DNA]</scope>
    <source>
        <strain evidence="22">CBS 516.65</strain>
    </source>
</reference>
<dbReference type="SUPFAM" id="SSF52113">
    <property type="entry name" value="BRCT domain"/>
    <property type="match status" value="1"/>
</dbReference>
<dbReference type="InterPro" id="IPR037160">
    <property type="entry name" value="DNA_Pol_thumb_sf"/>
</dbReference>
<dbReference type="GO" id="GO:0046872">
    <property type="term" value="F:metal ion binding"/>
    <property type="evidence" value="ECO:0007669"/>
    <property type="project" value="UniProtKB-KW"/>
</dbReference>
<evidence type="ECO:0000256" key="6">
    <source>
        <dbReference type="ARBA" id="ARBA00022634"/>
    </source>
</evidence>
<dbReference type="GO" id="GO:0016829">
    <property type="term" value="F:lyase activity"/>
    <property type="evidence" value="ECO:0007669"/>
    <property type="project" value="UniProtKB-KW"/>
</dbReference>
<feature type="compositionally biased region" description="Acidic residues" evidence="19">
    <location>
        <begin position="325"/>
        <end position="336"/>
    </location>
</feature>
<dbReference type="Pfam" id="PF14791">
    <property type="entry name" value="DNA_pol_B_thumb"/>
    <property type="match status" value="1"/>
</dbReference>
<dbReference type="SUPFAM" id="SSF47802">
    <property type="entry name" value="DNA polymerase beta, N-terminal domain-like"/>
    <property type="match status" value="1"/>
</dbReference>
<keyword evidence="15" id="KW-0456">Lyase</keyword>
<evidence type="ECO:0000256" key="16">
    <source>
        <dbReference type="ARBA" id="ARBA00023242"/>
    </source>
</evidence>
<dbReference type="EMBL" id="KV878899">
    <property type="protein sequence ID" value="OJJ83514.1"/>
    <property type="molecule type" value="Genomic_DNA"/>
</dbReference>
<dbReference type="VEuPathDB" id="FungiDB:ASPGLDRAFT_48065"/>
<evidence type="ECO:0000259" key="20">
    <source>
        <dbReference type="PROSITE" id="PS50172"/>
    </source>
</evidence>
<evidence type="ECO:0000256" key="4">
    <source>
        <dbReference type="ARBA" id="ARBA00012417"/>
    </source>
</evidence>
<evidence type="ECO:0000256" key="9">
    <source>
        <dbReference type="ARBA" id="ARBA00022705"/>
    </source>
</evidence>
<dbReference type="GO" id="GO:0003677">
    <property type="term" value="F:DNA binding"/>
    <property type="evidence" value="ECO:0007669"/>
    <property type="project" value="UniProtKB-KW"/>
</dbReference>
<dbReference type="Pfam" id="PF14716">
    <property type="entry name" value="HHH_8"/>
    <property type="match status" value="1"/>
</dbReference>
<dbReference type="GeneID" id="34463079"/>
<dbReference type="PRINTS" id="PR00870">
    <property type="entry name" value="DNAPOLXBETA"/>
</dbReference>
<dbReference type="SUPFAM" id="SSF81585">
    <property type="entry name" value="PsbU/PolX domain-like"/>
    <property type="match status" value="1"/>
</dbReference>
<keyword evidence="11" id="KW-0227">DNA damage</keyword>
<comment type="catalytic activity">
    <reaction evidence="17">
        <text>DNA(n) + a 2'-deoxyribonucleoside 5'-triphosphate = DNA(n+1) + diphosphate</text>
        <dbReference type="Rhea" id="RHEA:22508"/>
        <dbReference type="Rhea" id="RHEA-COMP:17339"/>
        <dbReference type="Rhea" id="RHEA-COMP:17340"/>
        <dbReference type="ChEBI" id="CHEBI:33019"/>
        <dbReference type="ChEBI" id="CHEBI:61560"/>
        <dbReference type="ChEBI" id="CHEBI:173112"/>
        <dbReference type="EC" id="2.7.7.7"/>
    </reaction>
</comment>
<dbReference type="InterPro" id="IPR022312">
    <property type="entry name" value="DNA_pol_X"/>
</dbReference>
<dbReference type="InterPro" id="IPR019843">
    <property type="entry name" value="DNA_pol-X_BS"/>
</dbReference>
<dbReference type="OrthoDB" id="205514at2759"/>
<evidence type="ECO:0000256" key="1">
    <source>
        <dbReference type="ARBA" id="ARBA00001936"/>
    </source>
</evidence>
<dbReference type="FunFam" id="1.10.150.110:FF:000005">
    <property type="entry name" value="DNA polymerase POL4"/>
    <property type="match status" value="1"/>
</dbReference>
<keyword evidence="6" id="KW-0237">DNA synthesis</keyword>
<evidence type="ECO:0000256" key="17">
    <source>
        <dbReference type="ARBA" id="ARBA00049244"/>
    </source>
</evidence>
<dbReference type="AlphaFoldDB" id="A0A1L9VHY6"/>
<dbReference type="GO" id="GO:0006260">
    <property type="term" value="P:DNA replication"/>
    <property type="evidence" value="ECO:0007669"/>
    <property type="project" value="UniProtKB-KW"/>
</dbReference>
<feature type="active site" description="Nucleophile; Schiff-base intermediate with DNA; for 5'-dRP lyase activity" evidence="18">
    <location>
        <position position="444"/>
    </location>
</feature>
<feature type="region of interest" description="Disordered" evidence="19">
    <location>
        <begin position="47"/>
        <end position="127"/>
    </location>
</feature>
<dbReference type="FunFam" id="1.10.150.20:FF:000010">
    <property type="entry name" value="DNA polymerase lambda"/>
    <property type="match status" value="1"/>
</dbReference>
<feature type="compositionally biased region" description="Acidic residues" evidence="19">
    <location>
        <begin position="20"/>
        <end position="37"/>
    </location>
</feature>
<protein>
    <recommendedName>
        <fullName evidence="5">DNA polymerase lambda</fullName>
        <ecNumber evidence="4">2.7.7.7</ecNumber>
    </recommendedName>
</protein>
<dbReference type="GO" id="GO:0005634">
    <property type="term" value="C:nucleus"/>
    <property type="evidence" value="ECO:0007669"/>
    <property type="project" value="UniProtKB-SubCell"/>
</dbReference>
<dbReference type="PROSITE" id="PS50172">
    <property type="entry name" value="BRCT"/>
    <property type="match status" value="1"/>
</dbReference>
<comment type="subcellular location">
    <subcellularLocation>
        <location evidence="2">Nucleus</location>
    </subcellularLocation>
</comment>
<dbReference type="InterPro" id="IPR002054">
    <property type="entry name" value="DNA-dir_DNA_pol_X"/>
</dbReference>
<dbReference type="Pfam" id="PF14792">
    <property type="entry name" value="DNA_pol_B_palm"/>
    <property type="match status" value="1"/>
</dbReference>
<evidence type="ECO:0000256" key="12">
    <source>
        <dbReference type="ARBA" id="ARBA00022932"/>
    </source>
</evidence>
<evidence type="ECO:0000256" key="19">
    <source>
        <dbReference type="SAM" id="MobiDB-lite"/>
    </source>
</evidence>
<dbReference type="InterPro" id="IPR027421">
    <property type="entry name" value="DNA_pol_lamdba_lyase_dom_sf"/>
</dbReference>
<dbReference type="InterPro" id="IPR036420">
    <property type="entry name" value="BRCT_dom_sf"/>
</dbReference>
<evidence type="ECO:0000256" key="14">
    <source>
        <dbReference type="ARBA" id="ARBA00023204"/>
    </source>
</evidence>
<keyword evidence="8" id="KW-0548">Nucleotidyltransferase</keyword>
<dbReference type="EC" id="2.7.7.7" evidence="4"/>
<dbReference type="PANTHER" id="PTHR11276:SF28">
    <property type="entry name" value="DNA POLYMERASE LAMBDA"/>
    <property type="match status" value="1"/>
</dbReference>
<dbReference type="InterPro" id="IPR029398">
    <property type="entry name" value="PolB_thumb"/>
</dbReference>
<dbReference type="GO" id="GO:0003887">
    <property type="term" value="F:DNA-directed DNA polymerase activity"/>
    <property type="evidence" value="ECO:0007669"/>
    <property type="project" value="UniProtKB-KW"/>
</dbReference>
<evidence type="ECO:0000256" key="7">
    <source>
        <dbReference type="ARBA" id="ARBA00022679"/>
    </source>
</evidence>
<evidence type="ECO:0000256" key="10">
    <source>
        <dbReference type="ARBA" id="ARBA00022723"/>
    </source>
</evidence>
<feature type="compositionally biased region" description="Low complexity" evidence="19">
    <location>
        <begin position="55"/>
        <end position="73"/>
    </location>
</feature>
<dbReference type="SMART" id="SM00483">
    <property type="entry name" value="POLXc"/>
    <property type="match status" value="1"/>
</dbReference>
<sequence length="710" mass="79791">MGEATTKNTNKETFFKGLEELDDLTDNDNDNEVGDGDDFARLISFSRRSAEDTDSTPSFVPTSSSSSAGLGLSYTNTVPESSSRSETAARTDEMVSTAKRSPPLKTAKTTRTLSERKQEGPPCKRRRTYAARTVPEQQQIFKGLVFFFFPNSDVSPVRRLRIQRAQEYGAFWARSWGDNVTHVIVDKGLKYEDLLRHMKLNIFPGTIALVDEGYPAECIKFRCVLNPAQSRFRVSGFPTPSVAKERYVEVEESSASSLPLKPPKRPLQHTPTESEQMSSGQDNQPVQGQQLEPEPVRAHEEGPARERDALDDIIEETKATKDLPLDELEPGEEDTGATDPEGSNSETEEKRRKSVQKPDPVVESWQQRFACMQKHEVNSDSKSPNSRTIEVLQQMLDYYERTADHWRVVAYRKAISALRRQPKRIVTRTQARAITGIGPRLADKIEEIVFTNRLRRLENANCSPEDLILQKFLGVYGAGASQASRWVAQGYKTLDDLKTKASLTKSQRIGVDHYDDFAQLIPRKEVETHGAVVQKAIHKADPNMQAIISGSYRRGAANSGDIDMLITKPDATIEQIRTLMMEVVVPDLFQQGFLQFSLASTSRGDGSKWHGASALPGSPIWRRIDLLFVPGSQIGAALIYFTGNDIFNRSMRLLASKKGMRFNQRGLYADVLRGEQRKKLTEGRLVEGRDERRIFELLGVPWRPPGHRIC</sequence>
<keyword evidence="7" id="KW-0808">Transferase</keyword>
<keyword evidence="9" id="KW-0235">DNA replication</keyword>
<dbReference type="Pfam" id="PF10391">
    <property type="entry name" value="DNA_pol_lambd_f"/>
    <property type="match status" value="1"/>
</dbReference>
<dbReference type="InterPro" id="IPR010996">
    <property type="entry name" value="HHH_MUS81"/>
</dbReference>
<dbReference type="GO" id="GO:0006303">
    <property type="term" value="P:double-strand break repair via nonhomologous end joining"/>
    <property type="evidence" value="ECO:0007669"/>
    <property type="project" value="TreeGrafter"/>
</dbReference>
<dbReference type="CDD" id="cd00141">
    <property type="entry name" value="NT_POLXc"/>
    <property type="match status" value="1"/>
</dbReference>
<dbReference type="InterPro" id="IPR043519">
    <property type="entry name" value="NT_sf"/>
</dbReference>
<evidence type="ECO:0000313" key="21">
    <source>
        <dbReference type="EMBL" id="OJJ83514.1"/>
    </source>
</evidence>
<keyword evidence="12" id="KW-0239">DNA-directed DNA polymerase</keyword>
<evidence type="ECO:0000256" key="18">
    <source>
        <dbReference type="PIRSR" id="PIRSR622312-50"/>
    </source>
</evidence>
<dbReference type="InterPro" id="IPR018944">
    <property type="entry name" value="DNA_pol_lambd_fingers_domain"/>
</dbReference>